<protein>
    <recommendedName>
        <fullName evidence="4">Fatty acid desaturase</fullName>
    </recommendedName>
</protein>
<gene>
    <name evidence="2" type="ORF">NV381_05195</name>
</gene>
<dbReference type="Proteomes" id="UP001300012">
    <property type="component" value="Unassembled WGS sequence"/>
</dbReference>
<comment type="caution">
    <text evidence="2">The sequence shown here is derived from an EMBL/GenBank/DDBJ whole genome shotgun (WGS) entry which is preliminary data.</text>
</comment>
<keyword evidence="3" id="KW-1185">Reference proteome</keyword>
<name>A0ABT1YBM3_9BACL</name>
<dbReference type="EMBL" id="JANQBD010000003">
    <property type="protein sequence ID" value="MCR8630594.1"/>
    <property type="molecule type" value="Genomic_DNA"/>
</dbReference>
<feature type="transmembrane region" description="Helical" evidence="1">
    <location>
        <begin position="35"/>
        <end position="54"/>
    </location>
</feature>
<reference evidence="2 3" key="1">
    <citation type="submission" date="2022-08" db="EMBL/GenBank/DDBJ databases">
        <title>Paenibacillus endoradicis sp. nov., Paenibacillus radicibacter sp. nov and Paenibacillus pararadicis sp. nov., three cold-adapted plant growth-promoting bacteria isolated from root of Larix gmelinii in Great Khingan.</title>
        <authorList>
            <person name="Xue H."/>
        </authorList>
    </citation>
    <scope>NUCLEOTIDE SEQUENCE [LARGE SCALE GENOMIC DNA]</scope>
    <source>
        <strain evidence="2 3">N5-1-1-5</strain>
    </source>
</reference>
<keyword evidence="1" id="KW-1133">Transmembrane helix</keyword>
<keyword evidence="1" id="KW-0472">Membrane</keyword>
<evidence type="ECO:0000313" key="2">
    <source>
        <dbReference type="EMBL" id="MCR8630594.1"/>
    </source>
</evidence>
<feature type="transmembrane region" description="Helical" evidence="1">
    <location>
        <begin position="136"/>
        <end position="157"/>
    </location>
</feature>
<feature type="transmembrane region" description="Helical" evidence="1">
    <location>
        <begin position="113"/>
        <end position="130"/>
    </location>
</feature>
<organism evidence="2 3">
    <name type="scientific">Paenibacillus radicis</name>
    <name type="common">ex Xue et al. 2023</name>
    <dbReference type="NCBI Taxonomy" id="2972489"/>
    <lineage>
        <taxon>Bacteria</taxon>
        <taxon>Bacillati</taxon>
        <taxon>Bacillota</taxon>
        <taxon>Bacilli</taxon>
        <taxon>Bacillales</taxon>
        <taxon>Paenibacillaceae</taxon>
        <taxon>Paenibacillus</taxon>
    </lineage>
</organism>
<accession>A0ABT1YBM3</accession>
<evidence type="ECO:0000256" key="1">
    <source>
        <dbReference type="SAM" id="Phobius"/>
    </source>
</evidence>
<evidence type="ECO:0008006" key="4">
    <source>
        <dbReference type="Google" id="ProtNLM"/>
    </source>
</evidence>
<proteinExistence type="predicted"/>
<sequence>MKQVRKGMIYHNWRNDSLQPTCKDNQEEFVVDNDLLRFFFIYLHCLGGMPFVWLPPLHGLFESKGQKPFGKFRKFIAANGLQEKGFTMKTLQEYTRWKKVMAPHVKTDLRKSVWQLVNSIVPFILLWGLAFETLSISIWITLSLAIPAAGFMIRIFIIFHDCCHQSFFAGRKANKIIGTITGILTFFPYEQ</sequence>
<keyword evidence="1" id="KW-0812">Transmembrane</keyword>
<evidence type="ECO:0000313" key="3">
    <source>
        <dbReference type="Proteomes" id="UP001300012"/>
    </source>
</evidence>
<dbReference type="RefSeq" id="WP_258212211.1">
    <property type="nucleotide sequence ID" value="NZ_JANQBD010000003.1"/>
</dbReference>